<protein>
    <submittedName>
        <fullName evidence="2">NadR transcriptional regulator</fullName>
        <ecNumber evidence="2">2.7.1.22</ecNumber>
        <ecNumber evidence="2">2.7.7.1</ecNumber>
    </submittedName>
</protein>
<proteinExistence type="predicted"/>
<dbReference type="Gene3D" id="3.40.50.300">
    <property type="entry name" value="P-loop containing nucleotide triphosphate hydrolases"/>
    <property type="match status" value="1"/>
</dbReference>
<feature type="domain" description="NadR/Ttd14 AAA" evidence="1">
    <location>
        <begin position="163"/>
        <end position="324"/>
    </location>
</feature>
<dbReference type="RefSeq" id="WP_064611725.1">
    <property type="nucleotide sequence ID" value="NZ_LXHB01000123.1"/>
</dbReference>
<dbReference type="SUPFAM" id="SSF52374">
    <property type="entry name" value="Nucleotidylyl transferase"/>
    <property type="match status" value="1"/>
</dbReference>
<dbReference type="EMBL" id="LXHC01000004">
    <property type="protein sequence ID" value="OAU97990.1"/>
    <property type="molecule type" value="Genomic_DNA"/>
</dbReference>
<sequence length="354" mass="39197">MQPSHTVLIGDFAPLTLGMLADINHAAGLSDTLHIIVRPPNHSPLPSGRTPTLADVVRWVQVACQPFGFVKVHTFDSLELPKISFDYRYDDHLDEQAFLDICQALDIPYKSAKLGIKSHPDQAPPFLHRLPKTCDDAIAIFEQPLAYFHRLAPACRYFYTQTVCIVGGESSGKTTLVHKLANHYGASVALEMGRLYTHSHLGGSELALQYSDYAPIAINHAKAIDTAIHAATAPITLIDTDFATTQAFCETYEGRTHPLVASLIESQRMDFTIYLDNNVAWIADGMRRLGDDTKRSAFAEQLLSILARHGISHHTIDDADYHTRYLQAIAWIDRHILGSLSDNGRISGEATDEN</sequence>
<dbReference type="AlphaFoldDB" id="A0A198UNT7"/>
<dbReference type="Gene3D" id="3.40.50.620">
    <property type="entry name" value="HUPs"/>
    <property type="match status" value="1"/>
</dbReference>
<dbReference type="InterPro" id="IPR027417">
    <property type="entry name" value="P-loop_NTPase"/>
</dbReference>
<name>A0A198UNT7_MORCA</name>
<dbReference type="InterPro" id="IPR052735">
    <property type="entry name" value="NAD_biosynth-regulator"/>
</dbReference>
<accession>A0A198UNT7</accession>
<dbReference type="NCBIfam" id="NF005988">
    <property type="entry name" value="PRK08099.1"/>
    <property type="match status" value="1"/>
</dbReference>
<dbReference type="SUPFAM" id="SSF52540">
    <property type="entry name" value="P-loop containing nucleoside triphosphate hydrolases"/>
    <property type="match status" value="1"/>
</dbReference>
<dbReference type="PANTHER" id="PTHR37512">
    <property type="entry name" value="TRIFUNCTIONAL NAD BIOSYNTHESIS/REGULATOR PROTEIN NADR"/>
    <property type="match status" value="1"/>
</dbReference>
<evidence type="ECO:0000259" key="1">
    <source>
        <dbReference type="Pfam" id="PF13521"/>
    </source>
</evidence>
<dbReference type="EC" id="2.7.1.22" evidence="2"/>
<dbReference type="GO" id="GO:0000309">
    <property type="term" value="F:nicotinamide-nucleotide adenylyltransferase activity"/>
    <property type="evidence" value="ECO:0007669"/>
    <property type="project" value="UniProtKB-EC"/>
</dbReference>
<dbReference type="OrthoDB" id="3249147at2"/>
<dbReference type="GO" id="GO:0050262">
    <property type="term" value="F:ribosylnicotinamide kinase activity"/>
    <property type="evidence" value="ECO:0007669"/>
    <property type="project" value="UniProtKB-EC"/>
</dbReference>
<gene>
    <name evidence="2" type="ORF">AO384_0237</name>
</gene>
<dbReference type="InterPro" id="IPR014729">
    <property type="entry name" value="Rossmann-like_a/b/a_fold"/>
</dbReference>
<dbReference type="EC" id="2.7.7.1" evidence="2"/>
<reference evidence="2 3" key="1">
    <citation type="journal article" date="2016" name="Genome Biol. Evol.">
        <title>Comparative Genomic Analyses of the Moraxella catarrhalis Serosensitive and Seroresistant Lineages Demonstrate Their Independent Evolution.</title>
        <authorList>
            <person name="Earl J.P."/>
            <person name="de Vries S.P."/>
            <person name="Ahmed A."/>
            <person name="Powell E."/>
            <person name="Schultz M.P."/>
            <person name="Hermans P.W."/>
            <person name="Hill D.J."/>
            <person name="Zhou Z."/>
            <person name="Constantinidou C.I."/>
            <person name="Hu F.Z."/>
            <person name="Bootsma H.J."/>
            <person name="Ehrlich G.D."/>
        </authorList>
    </citation>
    <scope>NUCLEOTIDE SEQUENCE [LARGE SCALE GENOMIC DNA]</scope>
    <source>
        <strain evidence="2 3">Z7542</strain>
    </source>
</reference>
<keyword evidence="3" id="KW-1185">Reference proteome</keyword>
<dbReference type="Proteomes" id="UP000078228">
    <property type="component" value="Unassembled WGS sequence"/>
</dbReference>
<evidence type="ECO:0000313" key="2">
    <source>
        <dbReference type="EMBL" id="OAU97990.1"/>
    </source>
</evidence>
<dbReference type="PANTHER" id="PTHR37512:SF1">
    <property type="entry name" value="NADR_TTD14 AAA DOMAIN-CONTAINING PROTEIN"/>
    <property type="match status" value="1"/>
</dbReference>
<evidence type="ECO:0000313" key="3">
    <source>
        <dbReference type="Proteomes" id="UP000078228"/>
    </source>
</evidence>
<organism evidence="2 3">
    <name type="scientific">Moraxella catarrhalis</name>
    <name type="common">Branhamella catarrhalis</name>
    <dbReference type="NCBI Taxonomy" id="480"/>
    <lineage>
        <taxon>Bacteria</taxon>
        <taxon>Pseudomonadati</taxon>
        <taxon>Pseudomonadota</taxon>
        <taxon>Gammaproteobacteria</taxon>
        <taxon>Moraxellales</taxon>
        <taxon>Moraxellaceae</taxon>
        <taxon>Moraxella</taxon>
    </lineage>
</organism>
<comment type="caution">
    <text evidence="2">The sequence shown here is derived from an EMBL/GenBank/DDBJ whole genome shotgun (WGS) entry which is preliminary data.</text>
</comment>
<keyword evidence="2" id="KW-0808">Transferase</keyword>
<keyword evidence="2" id="KW-0548">Nucleotidyltransferase</keyword>
<dbReference type="PATRIC" id="fig|480.237.peg.903"/>
<dbReference type="InterPro" id="IPR038727">
    <property type="entry name" value="NadR/Ttd14_AAA_dom"/>
</dbReference>
<dbReference type="Pfam" id="PF13521">
    <property type="entry name" value="AAA_28"/>
    <property type="match status" value="1"/>
</dbReference>